<evidence type="ECO:0000256" key="5">
    <source>
        <dbReference type="ARBA" id="ARBA00022827"/>
    </source>
</evidence>
<dbReference type="PROSITE" id="PS00076">
    <property type="entry name" value="PYRIDINE_REDOX_1"/>
    <property type="match status" value="1"/>
</dbReference>
<dbReference type="PRINTS" id="PR00411">
    <property type="entry name" value="PNDRDTASEI"/>
</dbReference>
<keyword evidence="9 14" id="KW-0676">Redox-active center</keyword>
<evidence type="ECO:0000313" key="17">
    <source>
        <dbReference type="EMBL" id="TBH17251.1"/>
    </source>
</evidence>
<dbReference type="EMBL" id="SIJL01000015">
    <property type="protein sequence ID" value="TBH17251.1"/>
    <property type="molecule type" value="Genomic_DNA"/>
</dbReference>
<comment type="miscellaneous">
    <text evidence="14">The active site is a redox-active disulfide bond.</text>
</comment>
<sequence>MDPMTTYDLIVIGTGPGGYHAAIRGAQLGLKVLAVEAGEVGGVCLNVGCIPTKALLHAAETLHHLKVAEGFGVKASPEVDLKKLAAWRESVVKRLTGGVAGLLKGNRVELVRGFARFAGPKEIEVNGERYGGKSVIVATGSEPAALKGFPFGEDIWDSTRALKVEEGIPKRLLVIGGGAVGLEFGQIFHRLGSQVTLIEYMPEILPASDPETAALLRKALEKEGIRVRTGTKAVGYEKKQDGLHVTLEPAQGGQGETLVVDKILVAVGRRPRTEGLGLEKAGVKVDERGFIQVNARMETSAPGVYAIGDVARPPLLAHKAMREGLVAAENAAGKASAFDYQVPSVVYTSPEWAGVGLTEEEAKKAGYKVKVGKFPLSASGRALTLGGAEGLIKVVGDEETDLLLGVFVVGPQAGELIAEATLALEMGATVSDLGLTVHAHPTLSEGLMEAAEALHKQAIHILNR</sequence>
<dbReference type="OrthoDB" id="9807946at2"/>
<feature type="domain" description="FAD/NAD(P)-binding" evidence="16">
    <location>
        <begin position="7"/>
        <end position="324"/>
    </location>
</feature>
<feature type="binding site" evidence="12">
    <location>
        <begin position="176"/>
        <end position="183"/>
    </location>
    <ligand>
        <name>NAD(+)</name>
        <dbReference type="ChEBI" id="CHEBI:57540"/>
    </ligand>
</feature>
<gene>
    <name evidence="17" type="primary">lpdA</name>
    <name evidence="17" type="ORF">ETP66_09890</name>
</gene>
<evidence type="ECO:0000256" key="1">
    <source>
        <dbReference type="ARBA" id="ARBA00007532"/>
    </source>
</evidence>
<accession>A0A4Q9AZ24</accession>
<keyword evidence="8" id="KW-1015">Disulfide bond</keyword>
<dbReference type="PANTHER" id="PTHR22912">
    <property type="entry name" value="DISULFIDE OXIDOREDUCTASE"/>
    <property type="match status" value="1"/>
</dbReference>
<evidence type="ECO:0000256" key="9">
    <source>
        <dbReference type="ARBA" id="ARBA00023284"/>
    </source>
</evidence>
<dbReference type="Proteomes" id="UP000292858">
    <property type="component" value="Unassembled WGS sequence"/>
</dbReference>
<keyword evidence="4 14" id="KW-0285">Flavoprotein</keyword>
<dbReference type="Pfam" id="PF02852">
    <property type="entry name" value="Pyr_redox_dim"/>
    <property type="match status" value="1"/>
</dbReference>
<dbReference type="GO" id="GO:0006103">
    <property type="term" value="P:2-oxoglutarate metabolic process"/>
    <property type="evidence" value="ECO:0007669"/>
    <property type="project" value="TreeGrafter"/>
</dbReference>
<dbReference type="EC" id="1.8.1.4" evidence="2 14"/>
<keyword evidence="6 14" id="KW-0560">Oxidoreductase</keyword>
<keyword evidence="18" id="KW-1185">Reference proteome</keyword>
<feature type="binding site" evidence="12">
    <location>
        <position position="268"/>
    </location>
    <ligand>
        <name>NAD(+)</name>
        <dbReference type="ChEBI" id="CHEBI:57540"/>
    </ligand>
</feature>
<evidence type="ECO:0000259" key="15">
    <source>
        <dbReference type="Pfam" id="PF02852"/>
    </source>
</evidence>
<organism evidence="17 18">
    <name type="scientific">Thermus thermamylovorans</name>
    <dbReference type="NCBI Taxonomy" id="2509362"/>
    <lineage>
        <taxon>Bacteria</taxon>
        <taxon>Thermotogati</taxon>
        <taxon>Deinococcota</taxon>
        <taxon>Deinococci</taxon>
        <taxon>Thermales</taxon>
        <taxon>Thermaceae</taxon>
        <taxon>Thermus</taxon>
    </lineage>
</organism>
<feature type="binding site" evidence="12">
    <location>
        <position position="53"/>
    </location>
    <ligand>
        <name>FAD</name>
        <dbReference type="ChEBI" id="CHEBI:57692"/>
    </ligand>
</feature>
<keyword evidence="5 12" id="KW-0274">FAD</keyword>
<dbReference type="InterPro" id="IPR006258">
    <property type="entry name" value="Lipoamide_DH"/>
</dbReference>
<evidence type="ECO:0000256" key="2">
    <source>
        <dbReference type="ARBA" id="ARBA00012608"/>
    </source>
</evidence>
<dbReference type="Pfam" id="PF07992">
    <property type="entry name" value="Pyr_redox_2"/>
    <property type="match status" value="1"/>
</dbReference>
<feature type="domain" description="Pyridine nucleotide-disulphide oxidoreductase dimerisation" evidence="15">
    <location>
        <begin position="342"/>
        <end position="451"/>
    </location>
</feature>
<dbReference type="PANTHER" id="PTHR22912:SF160">
    <property type="entry name" value="DIHYDROLIPOYL DEHYDROGENASE"/>
    <property type="match status" value="1"/>
</dbReference>
<dbReference type="InterPro" id="IPR036188">
    <property type="entry name" value="FAD/NAD-bd_sf"/>
</dbReference>
<dbReference type="AlphaFoldDB" id="A0A4Q9AZ24"/>
<dbReference type="GO" id="GO:0050660">
    <property type="term" value="F:flavin adenine dinucleotide binding"/>
    <property type="evidence" value="ECO:0007669"/>
    <property type="project" value="InterPro"/>
</dbReference>
<dbReference type="InterPro" id="IPR004099">
    <property type="entry name" value="Pyr_nucl-diS_OxRdtase_dimer"/>
</dbReference>
<evidence type="ECO:0000256" key="7">
    <source>
        <dbReference type="ARBA" id="ARBA00023027"/>
    </source>
</evidence>
<dbReference type="GO" id="GO:0004148">
    <property type="term" value="F:dihydrolipoyl dehydrogenase (NADH) activity"/>
    <property type="evidence" value="ECO:0007669"/>
    <property type="project" value="UniProtKB-EC"/>
</dbReference>
<dbReference type="Gene3D" id="3.50.50.60">
    <property type="entry name" value="FAD/NAD(P)-binding domain"/>
    <property type="match status" value="2"/>
</dbReference>
<comment type="caution">
    <text evidence="17">The sequence shown here is derived from an EMBL/GenBank/DDBJ whole genome shotgun (WGS) entry which is preliminary data.</text>
</comment>
<evidence type="ECO:0000256" key="4">
    <source>
        <dbReference type="ARBA" id="ARBA00022630"/>
    </source>
</evidence>
<evidence type="ECO:0000259" key="16">
    <source>
        <dbReference type="Pfam" id="PF07992"/>
    </source>
</evidence>
<evidence type="ECO:0000256" key="6">
    <source>
        <dbReference type="ARBA" id="ARBA00023002"/>
    </source>
</evidence>
<evidence type="ECO:0000313" key="18">
    <source>
        <dbReference type="Proteomes" id="UP000292858"/>
    </source>
</evidence>
<evidence type="ECO:0000256" key="12">
    <source>
        <dbReference type="PIRSR" id="PIRSR000350-3"/>
    </source>
</evidence>
<evidence type="ECO:0000256" key="3">
    <source>
        <dbReference type="ARBA" id="ARBA00016961"/>
    </source>
</evidence>
<feature type="binding site" evidence="12">
    <location>
        <position position="309"/>
    </location>
    <ligand>
        <name>FAD</name>
        <dbReference type="ChEBI" id="CHEBI:57692"/>
    </ligand>
</feature>
<evidence type="ECO:0000256" key="11">
    <source>
        <dbReference type="PIRSR" id="PIRSR000350-2"/>
    </source>
</evidence>
<feature type="binding site" evidence="12">
    <location>
        <begin position="139"/>
        <end position="141"/>
    </location>
    <ligand>
        <name>FAD</name>
        <dbReference type="ChEBI" id="CHEBI:57692"/>
    </ligand>
</feature>
<reference evidence="17 18" key="1">
    <citation type="submission" date="2019-02" db="EMBL/GenBank/DDBJ databases">
        <title>Thermus sp. a novel from hot spring.</title>
        <authorList>
            <person name="Zhao Z."/>
        </authorList>
    </citation>
    <scope>NUCLEOTIDE SEQUENCE [LARGE SCALE GENOMIC DNA]</scope>
    <source>
        <strain evidence="17 18">CFH 72773T</strain>
    </source>
</reference>
<keyword evidence="12" id="KW-0547">Nucleotide-binding</keyword>
<dbReference type="InterPro" id="IPR012999">
    <property type="entry name" value="Pyr_OxRdtase_I_AS"/>
</dbReference>
<dbReference type="SUPFAM" id="SSF55424">
    <property type="entry name" value="FAD/NAD-linked reductases, dimerisation (C-terminal) domain"/>
    <property type="match status" value="1"/>
</dbReference>
<evidence type="ECO:0000256" key="13">
    <source>
        <dbReference type="PIRSR" id="PIRSR000350-4"/>
    </source>
</evidence>
<dbReference type="InterPro" id="IPR050151">
    <property type="entry name" value="Class-I_Pyr_Nuc-Dis_Oxidored"/>
</dbReference>
<dbReference type="InterPro" id="IPR001100">
    <property type="entry name" value="Pyr_nuc-diS_OxRdtase"/>
</dbReference>
<keyword evidence="7 12" id="KW-0520">NAD</keyword>
<dbReference type="FunFam" id="3.30.390.30:FF:000001">
    <property type="entry name" value="Dihydrolipoyl dehydrogenase"/>
    <property type="match status" value="1"/>
</dbReference>
<feature type="disulfide bond" description="Redox-active" evidence="13">
    <location>
        <begin position="44"/>
        <end position="49"/>
    </location>
</feature>
<evidence type="ECO:0000256" key="8">
    <source>
        <dbReference type="ARBA" id="ARBA00023157"/>
    </source>
</evidence>
<dbReference type="InterPro" id="IPR023753">
    <property type="entry name" value="FAD/NAD-binding_dom"/>
</dbReference>
<name>A0A4Q9AZ24_9DEIN</name>
<dbReference type="NCBIfam" id="TIGR01350">
    <property type="entry name" value="lipoamide_DH"/>
    <property type="match status" value="1"/>
</dbReference>
<dbReference type="Gene3D" id="3.30.390.30">
    <property type="match status" value="1"/>
</dbReference>
<dbReference type="InterPro" id="IPR016156">
    <property type="entry name" value="FAD/NAD-linked_Rdtase_dimer_sf"/>
</dbReference>
<comment type="similarity">
    <text evidence="1 14">Belongs to the class-I pyridine nucleotide-disulfide oxidoreductase family.</text>
</comment>
<proteinExistence type="inferred from homology"/>
<evidence type="ECO:0000256" key="14">
    <source>
        <dbReference type="RuleBase" id="RU003692"/>
    </source>
</evidence>
<evidence type="ECO:0000256" key="10">
    <source>
        <dbReference type="ARBA" id="ARBA00049187"/>
    </source>
</evidence>
<dbReference type="PIRSF" id="PIRSF000350">
    <property type="entry name" value="Mercury_reductase_MerA"/>
    <property type="match status" value="1"/>
</dbReference>
<protein>
    <recommendedName>
        <fullName evidence="3 14">Dihydrolipoyl dehydrogenase</fullName>
        <ecNumber evidence="2 14">1.8.1.4</ecNumber>
    </recommendedName>
</protein>
<dbReference type="SUPFAM" id="SSF51905">
    <property type="entry name" value="FAD/NAD(P)-binding domain"/>
    <property type="match status" value="1"/>
</dbReference>
<comment type="cofactor">
    <cofactor evidence="12 14">
        <name>FAD</name>
        <dbReference type="ChEBI" id="CHEBI:57692"/>
    </cofactor>
    <text evidence="12 14">Binds 1 FAD per subunit.</text>
</comment>
<feature type="active site" description="Proton acceptor" evidence="11">
    <location>
        <position position="440"/>
    </location>
</feature>
<feature type="binding site" evidence="12">
    <location>
        <position position="199"/>
    </location>
    <ligand>
        <name>NAD(+)</name>
        <dbReference type="ChEBI" id="CHEBI:57540"/>
    </ligand>
</feature>
<dbReference type="PRINTS" id="PR00368">
    <property type="entry name" value="FADPNR"/>
</dbReference>
<comment type="catalytic activity">
    <reaction evidence="10 14">
        <text>N(6)-[(R)-dihydrolipoyl]-L-lysyl-[protein] + NAD(+) = N(6)-[(R)-lipoyl]-L-lysyl-[protein] + NADH + H(+)</text>
        <dbReference type="Rhea" id="RHEA:15045"/>
        <dbReference type="Rhea" id="RHEA-COMP:10474"/>
        <dbReference type="Rhea" id="RHEA-COMP:10475"/>
        <dbReference type="ChEBI" id="CHEBI:15378"/>
        <dbReference type="ChEBI" id="CHEBI:57540"/>
        <dbReference type="ChEBI" id="CHEBI:57945"/>
        <dbReference type="ChEBI" id="CHEBI:83099"/>
        <dbReference type="ChEBI" id="CHEBI:83100"/>
        <dbReference type="EC" id="1.8.1.4"/>
    </reaction>
</comment>